<evidence type="ECO:0000313" key="3">
    <source>
        <dbReference type="Proteomes" id="UP001649381"/>
    </source>
</evidence>
<dbReference type="RefSeq" id="WP_236331511.1">
    <property type="nucleotide sequence ID" value="NZ_JAKIJS010000001.1"/>
</dbReference>
<gene>
    <name evidence="2" type="ORF">L2716_02625</name>
</gene>
<organism evidence="2 3">
    <name type="scientific">Pseudalkalibacillus berkeleyi</name>
    <dbReference type="NCBI Taxonomy" id="1069813"/>
    <lineage>
        <taxon>Bacteria</taxon>
        <taxon>Bacillati</taxon>
        <taxon>Bacillota</taxon>
        <taxon>Bacilli</taxon>
        <taxon>Bacillales</taxon>
        <taxon>Fictibacillaceae</taxon>
        <taxon>Pseudalkalibacillus</taxon>
    </lineage>
</organism>
<dbReference type="PANTHER" id="PTHR43798">
    <property type="entry name" value="MONOACYLGLYCEROL LIPASE"/>
    <property type="match status" value="1"/>
</dbReference>
<comment type="caution">
    <text evidence="2">The sequence shown here is derived from an EMBL/GenBank/DDBJ whole genome shotgun (WGS) entry which is preliminary data.</text>
</comment>
<sequence>METSIRLNNKKVDIGNLMLNYNYYGVDDTSPTVILEAGYGMGSEVWGDLVSELSTIVNVLVYDRAGIGKSEAGTKPHHSKQVVENLKTLLQIEEIKPPYLLVGHSIGGIHIRQFAYTYPELVSGLILVDSAHEDQNDLMVPHFSDDVQEMYYGQFVVEGGLADFNSSLNQVRSARRPLKDLPVHVLSAGVKDDYHSEKTYQIWMRLQDDLLSLSNNTKQVIAKKSNHFIQNHEPKLIVNSVRDILDQIREEGANE</sequence>
<proteinExistence type="predicted"/>
<accession>A0ABS9GUU3</accession>
<dbReference type="InterPro" id="IPR029058">
    <property type="entry name" value="AB_hydrolase_fold"/>
</dbReference>
<dbReference type="GO" id="GO:0016787">
    <property type="term" value="F:hydrolase activity"/>
    <property type="evidence" value="ECO:0007669"/>
    <property type="project" value="UniProtKB-KW"/>
</dbReference>
<dbReference type="EMBL" id="JAKIJS010000001">
    <property type="protein sequence ID" value="MCF6136609.1"/>
    <property type="molecule type" value="Genomic_DNA"/>
</dbReference>
<protein>
    <submittedName>
        <fullName evidence="2">Alpha/beta hydrolase</fullName>
    </submittedName>
</protein>
<dbReference type="InterPro" id="IPR050266">
    <property type="entry name" value="AB_hydrolase_sf"/>
</dbReference>
<dbReference type="Pfam" id="PF00561">
    <property type="entry name" value="Abhydrolase_1"/>
    <property type="match status" value="1"/>
</dbReference>
<name>A0ABS9GUU3_9BACL</name>
<feature type="domain" description="AB hydrolase-1" evidence="1">
    <location>
        <begin position="31"/>
        <end position="188"/>
    </location>
</feature>
<keyword evidence="2" id="KW-0378">Hydrolase</keyword>
<dbReference type="SUPFAM" id="SSF53474">
    <property type="entry name" value="alpha/beta-Hydrolases"/>
    <property type="match status" value="1"/>
</dbReference>
<evidence type="ECO:0000313" key="2">
    <source>
        <dbReference type="EMBL" id="MCF6136609.1"/>
    </source>
</evidence>
<evidence type="ECO:0000259" key="1">
    <source>
        <dbReference type="Pfam" id="PF00561"/>
    </source>
</evidence>
<reference evidence="2 3" key="1">
    <citation type="submission" date="2022-01" db="EMBL/GenBank/DDBJ databases">
        <title>Alkalihalobacillus sp. EGI L200015, a novel bacterium isolated from a salt lake sediment.</title>
        <authorList>
            <person name="Gao L."/>
            <person name="Fang B.-Z."/>
            <person name="Li W.-J."/>
        </authorList>
    </citation>
    <scope>NUCLEOTIDE SEQUENCE [LARGE SCALE GENOMIC DNA]</scope>
    <source>
        <strain evidence="2 3">KCTC 12718</strain>
    </source>
</reference>
<dbReference type="Gene3D" id="3.40.50.1820">
    <property type="entry name" value="alpha/beta hydrolase"/>
    <property type="match status" value="1"/>
</dbReference>
<dbReference type="Proteomes" id="UP001649381">
    <property type="component" value="Unassembled WGS sequence"/>
</dbReference>
<keyword evidence="3" id="KW-1185">Reference proteome</keyword>
<dbReference type="PRINTS" id="PR00111">
    <property type="entry name" value="ABHYDROLASE"/>
</dbReference>
<dbReference type="InterPro" id="IPR000073">
    <property type="entry name" value="AB_hydrolase_1"/>
</dbReference>